<dbReference type="Pfam" id="PF13472">
    <property type="entry name" value="Lipase_GDSL_2"/>
    <property type="match status" value="1"/>
</dbReference>
<dbReference type="CDD" id="cd01836">
    <property type="entry name" value="FeeA_FeeB_like"/>
    <property type="match status" value="1"/>
</dbReference>
<accession>A0ABU9C4I5</accession>
<sequence length="266" mass="27043">MLGALAKLALAPVLLVQGRQVRRDALRLPEAAGPRAGVAGEGTPVLRLLVVGDSSGAGVGVATQTEALAEPLARACAARLGAAVSWQLLATSGHTAADALAAFNGAASSGELAPADVLVLALGVNDAVGQTRPRTWLRTLDELHAQAVARCGVGLTLHSGLPPVGRFPLLPTPLRQVLGRDARALDAALRAHVAGSAHRHHVPLPELPMLPVSGHHAGPITGSADEAEPGWIAADGFHPGLLGYRAWVAALDAQLAALMPPGQPQP</sequence>
<protein>
    <submittedName>
        <fullName evidence="2">SGNH/GDSL hydrolase family protein</fullName>
    </submittedName>
</protein>
<feature type="domain" description="SGNH hydrolase-type esterase" evidence="1">
    <location>
        <begin position="50"/>
        <end position="246"/>
    </location>
</feature>
<dbReference type="Gene3D" id="3.40.50.1110">
    <property type="entry name" value="SGNH hydrolase"/>
    <property type="match status" value="1"/>
</dbReference>
<dbReference type="RefSeq" id="WP_341397503.1">
    <property type="nucleotide sequence ID" value="NZ_JBBUTI010000002.1"/>
</dbReference>
<dbReference type="InterPro" id="IPR013830">
    <property type="entry name" value="SGNH_hydro"/>
</dbReference>
<dbReference type="PANTHER" id="PTHR30383">
    <property type="entry name" value="THIOESTERASE 1/PROTEASE 1/LYSOPHOSPHOLIPASE L1"/>
    <property type="match status" value="1"/>
</dbReference>
<reference evidence="2 3" key="1">
    <citation type="submission" date="2024-04" db="EMBL/GenBank/DDBJ databases">
        <title>Novel species of the genus Ideonella isolated from streams.</title>
        <authorList>
            <person name="Lu H."/>
        </authorList>
    </citation>
    <scope>NUCLEOTIDE SEQUENCE [LARGE SCALE GENOMIC DNA]</scope>
    <source>
        <strain evidence="2 3">LYT19W</strain>
    </source>
</reference>
<dbReference type="EMBL" id="JBBUTI010000002">
    <property type="protein sequence ID" value="MEK8045337.1"/>
    <property type="molecule type" value="Genomic_DNA"/>
</dbReference>
<dbReference type="PANTHER" id="PTHR30383:SF5">
    <property type="entry name" value="SGNH HYDROLASE-TYPE ESTERASE DOMAIN-CONTAINING PROTEIN"/>
    <property type="match status" value="1"/>
</dbReference>
<organism evidence="2 3">
    <name type="scientific">Ideonella margarita</name>
    <dbReference type="NCBI Taxonomy" id="2984191"/>
    <lineage>
        <taxon>Bacteria</taxon>
        <taxon>Pseudomonadati</taxon>
        <taxon>Pseudomonadota</taxon>
        <taxon>Betaproteobacteria</taxon>
        <taxon>Burkholderiales</taxon>
        <taxon>Sphaerotilaceae</taxon>
        <taxon>Ideonella</taxon>
    </lineage>
</organism>
<dbReference type="SUPFAM" id="SSF52266">
    <property type="entry name" value="SGNH hydrolase"/>
    <property type="match status" value="1"/>
</dbReference>
<name>A0ABU9C4I5_9BURK</name>
<evidence type="ECO:0000313" key="2">
    <source>
        <dbReference type="EMBL" id="MEK8045337.1"/>
    </source>
</evidence>
<evidence type="ECO:0000259" key="1">
    <source>
        <dbReference type="Pfam" id="PF13472"/>
    </source>
</evidence>
<proteinExistence type="predicted"/>
<dbReference type="InterPro" id="IPR051532">
    <property type="entry name" value="Ester_Hydrolysis_Enzymes"/>
</dbReference>
<dbReference type="GO" id="GO:0016787">
    <property type="term" value="F:hydrolase activity"/>
    <property type="evidence" value="ECO:0007669"/>
    <property type="project" value="UniProtKB-KW"/>
</dbReference>
<dbReference type="InterPro" id="IPR036514">
    <property type="entry name" value="SGNH_hydro_sf"/>
</dbReference>
<keyword evidence="3" id="KW-1185">Reference proteome</keyword>
<evidence type="ECO:0000313" key="3">
    <source>
        <dbReference type="Proteomes" id="UP001379945"/>
    </source>
</evidence>
<gene>
    <name evidence="2" type="ORF">AACH00_03135</name>
</gene>
<comment type="caution">
    <text evidence="2">The sequence shown here is derived from an EMBL/GenBank/DDBJ whole genome shotgun (WGS) entry which is preliminary data.</text>
</comment>
<keyword evidence="2" id="KW-0378">Hydrolase</keyword>
<dbReference type="Proteomes" id="UP001379945">
    <property type="component" value="Unassembled WGS sequence"/>
</dbReference>